<dbReference type="HOGENOM" id="CLU_1316591_0_0_1"/>
<dbReference type="KEGG" id="dpx:DAPPUDRAFT_113609"/>
<dbReference type="EMBL" id="GL732635">
    <property type="protein sequence ID" value="EFX69529.1"/>
    <property type="molecule type" value="Genomic_DNA"/>
</dbReference>
<gene>
    <name evidence="1" type="ORF">DAPPUDRAFT_113609</name>
</gene>
<reference evidence="1 2" key="1">
    <citation type="journal article" date="2011" name="Science">
        <title>The ecoresponsive genome of Daphnia pulex.</title>
        <authorList>
            <person name="Colbourne J.K."/>
            <person name="Pfrender M.E."/>
            <person name="Gilbert D."/>
            <person name="Thomas W.K."/>
            <person name="Tucker A."/>
            <person name="Oakley T.H."/>
            <person name="Tokishita S."/>
            <person name="Aerts A."/>
            <person name="Arnold G.J."/>
            <person name="Basu M.K."/>
            <person name="Bauer D.J."/>
            <person name="Caceres C.E."/>
            <person name="Carmel L."/>
            <person name="Casola C."/>
            <person name="Choi J.H."/>
            <person name="Detter J.C."/>
            <person name="Dong Q."/>
            <person name="Dusheyko S."/>
            <person name="Eads B.D."/>
            <person name="Frohlich T."/>
            <person name="Geiler-Samerotte K.A."/>
            <person name="Gerlach D."/>
            <person name="Hatcher P."/>
            <person name="Jogdeo S."/>
            <person name="Krijgsveld J."/>
            <person name="Kriventseva E.V."/>
            <person name="Kultz D."/>
            <person name="Laforsch C."/>
            <person name="Lindquist E."/>
            <person name="Lopez J."/>
            <person name="Manak J.R."/>
            <person name="Muller J."/>
            <person name="Pangilinan J."/>
            <person name="Patwardhan R.P."/>
            <person name="Pitluck S."/>
            <person name="Pritham E.J."/>
            <person name="Rechtsteiner A."/>
            <person name="Rho M."/>
            <person name="Rogozin I.B."/>
            <person name="Sakarya O."/>
            <person name="Salamov A."/>
            <person name="Schaack S."/>
            <person name="Shapiro H."/>
            <person name="Shiga Y."/>
            <person name="Skalitzky C."/>
            <person name="Smith Z."/>
            <person name="Souvorov A."/>
            <person name="Sung W."/>
            <person name="Tang Z."/>
            <person name="Tsuchiya D."/>
            <person name="Tu H."/>
            <person name="Vos H."/>
            <person name="Wang M."/>
            <person name="Wolf Y.I."/>
            <person name="Yamagata H."/>
            <person name="Yamada T."/>
            <person name="Ye Y."/>
            <person name="Shaw J.R."/>
            <person name="Andrews J."/>
            <person name="Crease T.J."/>
            <person name="Tang H."/>
            <person name="Lucas S.M."/>
            <person name="Robertson H.M."/>
            <person name="Bork P."/>
            <person name="Koonin E.V."/>
            <person name="Zdobnov E.M."/>
            <person name="Grigoriev I.V."/>
            <person name="Lynch M."/>
            <person name="Boore J.L."/>
        </authorList>
    </citation>
    <scope>NUCLEOTIDE SEQUENCE [LARGE SCALE GENOMIC DNA]</scope>
</reference>
<dbReference type="AlphaFoldDB" id="E9HFH2"/>
<protein>
    <submittedName>
        <fullName evidence="1">Uncharacterized protein</fullName>
    </submittedName>
</protein>
<dbReference type="Proteomes" id="UP000000305">
    <property type="component" value="Unassembled WGS sequence"/>
</dbReference>
<evidence type="ECO:0000313" key="2">
    <source>
        <dbReference type="Proteomes" id="UP000000305"/>
    </source>
</evidence>
<keyword evidence="2" id="KW-1185">Reference proteome</keyword>
<accession>E9HFH2</accession>
<proteinExistence type="predicted"/>
<evidence type="ECO:0000313" key="1">
    <source>
        <dbReference type="EMBL" id="EFX69529.1"/>
    </source>
</evidence>
<sequence length="209" mass="24082">MLKVVVNLEEHFTISYKLWDGFRNIGELVIRFLYVVDSMSPHLTDRESQQLEECYSNIIRCYFSERSKSVIHAAIWYADDYGFDPDVVLKLVKLSLKLGADPNAIDQFGHLDMATFNGDTVLGILKQSLQYVKNNSQLLDYNAPPYYASLLNIVSPLSCYCTRVIREHGIPLNEGWLPLRLQEFVSRHCGTEVYDEDDVPSTYVYHMGR</sequence>
<dbReference type="InParanoid" id="E9HFH2"/>
<organism evidence="1 2">
    <name type="scientific">Daphnia pulex</name>
    <name type="common">Water flea</name>
    <dbReference type="NCBI Taxonomy" id="6669"/>
    <lineage>
        <taxon>Eukaryota</taxon>
        <taxon>Metazoa</taxon>
        <taxon>Ecdysozoa</taxon>
        <taxon>Arthropoda</taxon>
        <taxon>Crustacea</taxon>
        <taxon>Branchiopoda</taxon>
        <taxon>Diplostraca</taxon>
        <taxon>Cladocera</taxon>
        <taxon>Anomopoda</taxon>
        <taxon>Daphniidae</taxon>
        <taxon>Daphnia</taxon>
    </lineage>
</organism>
<dbReference type="PhylomeDB" id="E9HFH2"/>
<name>E9HFH2_DAPPU</name>